<reference evidence="1" key="1">
    <citation type="journal article" date="2023" name="G3 (Bethesda)">
        <title>A reference genome for the long-term kleptoplast-retaining sea slug Elysia crispata morphotype clarki.</title>
        <authorList>
            <person name="Eastman K.E."/>
            <person name="Pendleton A.L."/>
            <person name="Shaikh M.A."/>
            <person name="Suttiyut T."/>
            <person name="Ogas R."/>
            <person name="Tomko P."/>
            <person name="Gavelis G."/>
            <person name="Widhalm J.R."/>
            <person name="Wisecaver J.H."/>
        </authorList>
    </citation>
    <scope>NUCLEOTIDE SEQUENCE</scope>
    <source>
        <strain evidence="1">ECLA1</strain>
    </source>
</reference>
<comment type="caution">
    <text evidence="1">The sequence shown here is derived from an EMBL/GenBank/DDBJ whole genome shotgun (WGS) entry which is preliminary data.</text>
</comment>
<keyword evidence="2" id="KW-1185">Reference proteome</keyword>
<dbReference type="Proteomes" id="UP001283361">
    <property type="component" value="Unassembled WGS sequence"/>
</dbReference>
<gene>
    <name evidence="1" type="ORF">RRG08_063266</name>
</gene>
<dbReference type="AlphaFoldDB" id="A0AAE1CK73"/>
<evidence type="ECO:0000313" key="1">
    <source>
        <dbReference type="EMBL" id="KAK3701013.1"/>
    </source>
</evidence>
<dbReference type="EMBL" id="JAWDGP010007899">
    <property type="protein sequence ID" value="KAK3701013.1"/>
    <property type="molecule type" value="Genomic_DNA"/>
</dbReference>
<organism evidence="1 2">
    <name type="scientific">Elysia crispata</name>
    <name type="common">lettuce slug</name>
    <dbReference type="NCBI Taxonomy" id="231223"/>
    <lineage>
        <taxon>Eukaryota</taxon>
        <taxon>Metazoa</taxon>
        <taxon>Spiralia</taxon>
        <taxon>Lophotrochozoa</taxon>
        <taxon>Mollusca</taxon>
        <taxon>Gastropoda</taxon>
        <taxon>Heterobranchia</taxon>
        <taxon>Euthyneura</taxon>
        <taxon>Panpulmonata</taxon>
        <taxon>Sacoglossa</taxon>
        <taxon>Placobranchoidea</taxon>
        <taxon>Plakobranchidae</taxon>
        <taxon>Elysia</taxon>
    </lineage>
</organism>
<name>A0AAE1CK73_9GAST</name>
<proteinExistence type="predicted"/>
<sequence length="179" mass="20413">MTERTRLPIGHKINYEYHTNRIDLGEKDRIDRWPTKSQTITTETKKIVCKKEDQERRVILSARNPPKFTAWTSRDRIQFTGRWHAPCSLNHEGGEHDGAASILTEERQRTFKPQYVYRGQLPQEGRKEGVGMLVNTSSKQETDDVGAVGRPGIDSGDLVLVLSAWPSVLGQPFPNPYQI</sequence>
<accession>A0AAE1CK73</accession>
<protein>
    <submittedName>
        <fullName evidence="1">Uncharacterized protein</fullName>
    </submittedName>
</protein>
<evidence type="ECO:0000313" key="2">
    <source>
        <dbReference type="Proteomes" id="UP001283361"/>
    </source>
</evidence>